<feature type="region of interest" description="Disordered" evidence="1">
    <location>
        <begin position="76"/>
        <end position="113"/>
    </location>
</feature>
<feature type="compositionally biased region" description="Acidic residues" evidence="1">
    <location>
        <begin position="99"/>
        <end position="113"/>
    </location>
</feature>
<organism evidence="2 3">
    <name type="scientific">Fusobacterium necrogenes</name>
    <dbReference type="NCBI Taxonomy" id="858"/>
    <lineage>
        <taxon>Bacteria</taxon>
        <taxon>Fusobacteriati</taxon>
        <taxon>Fusobacteriota</taxon>
        <taxon>Fusobacteriia</taxon>
        <taxon>Fusobacteriales</taxon>
        <taxon>Fusobacteriaceae</taxon>
        <taxon>Fusobacterium</taxon>
    </lineage>
</organism>
<dbReference type="RefSeq" id="WP_115269235.1">
    <property type="nucleotide sequence ID" value="NZ_CASFEE010000025.1"/>
</dbReference>
<name>A0A377GW01_9FUSO</name>
<dbReference type="AlphaFoldDB" id="A0A377GW01"/>
<dbReference type="OrthoDB" id="92857at2"/>
<accession>A0A377GW01</accession>
<proteinExistence type="predicted"/>
<sequence length="113" mass="14077">MYSQGETFYHSVDDKELELSVVENISMKDREYIIAEDYDGELRVFVYDEDEEEIYLLEDSDAMEIIEYWQDEYMSGKDIGDYEDDEYYDREDREYDDRYDNEDYYEEEEEDYY</sequence>
<evidence type="ECO:0000256" key="1">
    <source>
        <dbReference type="SAM" id="MobiDB-lite"/>
    </source>
</evidence>
<gene>
    <name evidence="2" type="ORF">NCTC10723_00611</name>
</gene>
<evidence type="ECO:0000313" key="2">
    <source>
        <dbReference type="EMBL" id="STO31170.1"/>
    </source>
</evidence>
<keyword evidence="3" id="KW-1185">Reference proteome</keyword>
<protein>
    <recommendedName>
        <fullName evidence="4">DUF1292 domain-containing protein</fullName>
    </recommendedName>
</protein>
<dbReference type="EMBL" id="UGGU01000003">
    <property type="protein sequence ID" value="STO31170.1"/>
    <property type="molecule type" value="Genomic_DNA"/>
</dbReference>
<evidence type="ECO:0008006" key="4">
    <source>
        <dbReference type="Google" id="ProtNLM"/>
    </source>
</evidence>
<reference evidence="2 3" key="1">
    <citation type="submission" date="2018-06" db="EMBL/GenBank/DDBJ databases">
        <authorList>
            <consortium name="Pathogen Informatics"/>
            <person name="Doyle S."/>
        </authorList>
    </citation>
    <scope>NUCLEOTIDE SEQUENCE [LARGE SCALE GENOMIC DNA]</scope>
    <source>
        <strain evidence="2 3">NCTC10723</strain>
    </source>
</reference>
<dbReference type="Proteomes" id="UP000255328">
    <property type="component" value="Unassembled WGS sequence"/>
</dbReference>
<evidence type="ECO:0000313" key="3">
    <source>
        <dbReference type="Proteomes" id="UP000255328"/>
    </source>
</evidence>